<dbReference type="Proteomes" id="UP000037737">
    <property type="component" value="Unassembled WGS sequence"/>
</dbReference>
<accession>A0A0M9VKL4</accession>
<keyword evidence="3" id="KW-1185">Reference proteome</keyword>
<organism evidence="2 3">
    <name type="scientific">Microbacterium aurantiacum</name>
    <dbReference type="NCBI Taxonomy" id="162393"/>
    <lineage>
        <taxon>Bacteria</taxon>
        <taxon>Bacillati</taxon>
        <taxon>Actinomycetota</taxon>
        <taxon>Actinomycetes</taxon>
        <taxon>Micrococcales</taxon>
        <taxon>Microbacteriaceae</taxon>
        <taxon>Microbacterium</taxon>
    </lineage>
</organism>
<gene>
    <name evidence="2" type="ORF">XI38_12135</name>
</gene>
<dbReference type="PATRIC" id="fig|84292.3.peg.2465"/>
<comment type="caution">
    <text evidence="2">The sequence shown here is derived from an EMBL/GenBank/DDBJ whole genome shotgun (WGS) entry which is preliminary data.</text>
</comment>
<feature type="region of interest" description="Disordered" evidence="1">
    <location>
        <begin position="25"/>
        <end position="60"/>
    </location>
</feature>
<dbReference type="EMBL" id="LAVO01000012">
    <property type="protein sequence ID" value="KOS10233.1"/>
    <property type="molecule type" value="Genomic_DNA"/>
</dbReference>
<dbReference type="AlphaFoldDB" id="A0A0M9VKL4"/>
<name>A0A0M9VKL4_9MICO</name>
<evidence type="ECO:0000313" key="2">
    <source>
        <dbReference type="EMBL" id="KOS10233.1"/>
    </source>
</evidence>
<dbReference type="KEGG" id="mcw:A8L33_06355"/>
<proteinExistence type="predicted"/>
<protein>
    <submittedName>
        <fullName evidence="2">Uncharacterized protein</fullName>
    </submittedName>
</protein>
<reference evidence="2" key="1">
    <citation type="submission" date="2015-04" db="EMBL/GenBank/DDBJ databases">
        <title>Complete genome sequence of Microbacterium chocolatum SIT 101, a bacterium enantioselectively hydrolyzing mesomeric diesters.</title>
        <authorList>
            <person name="Li X."/>
            <person name="Xu Y."/>
        </authorList>
    </citation>
    <scope>NUCLEOTIDE SEQUENCE [LARGE SCALE GENOMIC DNA]</scope>
    <source>
        <strain evidence="2">SIT 101</strain>
    </source>
</reference>
<evidence type="ECO:0000313" key="3">
    <source>
        <dbReference type="Proteomes" id="UP000037737"/>
    </source>
</evidence>
<feature type="compositionally biased region" description="Basic and acidic residues" evidence="1">
    <location>
        <begin position="25"/>
        <end position="34"/>
    </location>
</feature>
<sequence length="60" mass="7026">MRNTIIIIGVVALGAYALGRWNDPEVRKERERQAKQLAKKYKRTTKDLEKKSKQLKKKLS</sequence>
<evidence type="ECO:0000256" key="1">
    <source>
        <dbReference type="SAM" id="MobiDB-lite"/>
    </source>
</evidence>